<evidence type="ECO:0000313" key="2">
    <source>
        <dbReference type="EMBL" id="GFO44091.1"/>
    </source>
</evidence>
<feature type="compositionally biased region" description="Basic and acidic residues" evidence="1">
    <location>
        <begin position="550"/>
        <end position="562"/>
    </location>
</feature>
<comment type="caution">
    <text evidence="2">The sequence shown here is derived from an EMBL/GenBank/DDBJ whole genome shotgun (WGS) entry which is preliminary data.</text>
</comment>
<dbReference type="EMBL" id="BLXT01007928">
    <property type="protein sequence ID" value="GFO44091.1"/>
    <property type="molecule type" value="Genomic_DNA"/>
</dbReference>
<feature type="region of interest" description="Disordered" evidence="1">
    <location>
        <begin position="439"/>
        <end position="460"/>
    </location>
</feature>
<dbReference type="PANTHER" id="PTHR47767">
    <property type="entry name" value="ADHESION G PROTEIN-COUPLED RECEPTOR G7"/>
    <property type="match status" value="1"/>
</dbReference>
<feature type="region of interest" description="Disordered" evidence="1">
    <location>
        <begin position="256"/>
        <end position="280"/>
    </location>
</feature>
<dbReference type="PANTHER" id="PTHR47767:SF1">
    <property type="entry name" value="ADHESION G PROTEIN-COUPLED RECEPTOR G7"/>
    <property type="match status" value="1"/>
</dbReference>
<dbReference type="SUPFAM" id="SSF56436">
    <property type="entry name" value="C-type lectin-like"/>
    <property type="match status" value="1"/>
</dbReference>
<feature type="compositionally biased region" description="Low complexity" evidence="1">
    <location>
        <begin position="534"/>
        <end position="548"/>
    </location>
</feature>
<organism evidence="2 3">
    <name type="scientific">Plakobranchus ocellatus</name>
    <dbReference type="NCBI Taxonomy" id="259542"/>
    <lineage>
        <taxon>Eukaryota</taxon>
        <taxon>Metazoa</taxon>
        <taxon>Spiralia</taxon>
        <taxon>Lophotrochozoa</taxon>
        <taxon>Mollusca</taxon>
        <taxon>Gastropoda</taxon>
        <taxon>Heterobranchia</taxon>
        <taxon>Euthyneura</taxon>
        <taxon>Panpulmonata</taxon>
        <taxon>Sacoglossa</taxon>
        <taxon>Placobranchoidea</taxon>
        <taxon>Plakobranchidae</taxon>
        <taxon>Plakobranchus</taxon>
    </lineage>
</organism>
<feature type="compositionally biased region" description="Polar residues" evidence="1">
    <location>
        <begin position="362"/>
        <end position="375"/>
    </location>
</feature>
<feature type="region of interest" description="Disordered" evidence="1">
    <location>
        <begin position="362"/>
        <end position="412"/>
    </location>
</feature>
<sequence>PTQQYGWQRRRWDFDNPSFQQGKRTCGALRVGQEDPESSAEENIEADTGREDLASETQALTETAHSQQQYISRLIPNQHRPSDSPVRRRRSLPQAPGDPFAPLSHSLQDAPITGELTGTQAAFRLELEDGGTKQSPTLEAKIENFQQFLSNQGFQEKYVESIGEMPPTNDPQPSEGTVESFHPNKALLEATTASSSFTVDPSNLEDDDYHVVTKRSVTDPVTQRPFELPAETTWPTGQSSFITAAPLTLAPRFSQQNSVKGTSLPASTHPQGAATISPPAVTTTSVDDILNRLFQAALMKPATERHALASDQGSAPPEVASDSNRFLASILDLHHSSESQKSKSSDNNDYLKLLLEKSSVKITTPSGSVPPSVNSDIVGDKNENKMTSGVNKMPRDSPTNPSAPNPNNAKEINTNRENEFNFSLNDRIQEYDNQIVSRRNTTASPRGFRSMSQVTKSATASLQEKIRMSLTDNSSSSDPSKVGIDLSDFLLKEEKKSEEDSESSSRNLLSSEMESTPSATSTTDTPDDSREVTDSISSTESTTESPFSNDTERQSKEYTSREMAELYGSENKTNSLHKHSTADLDQKSNQDLGIDTSGVDVDSAEVFDTVSNFTDSLEIVSNEGNDTKSEDLAKLSLWSEHQTSSSEGSIAGGDSSTNSDVDSQDMKVDFLEQLSMSSTPLSRPVNQMELDDCDEEHPSVCVTEAIEELALVGHCERGWYGHRLLDRCYKPIGYRLTEFEARQRCLQHGAVLVMADTEFYGNVVALLLLYFKQGRQFDSKIWVDASLNMDVRVDGSCYTLQDGILKSDTCARRRSFFCQKDAQFHGFHPGPLHDGVTPDTYVHNMTSFHPQTLFCPLRVFAADDVVIWFKDGRPIEDSDKSEEESSFRFSNGQLSNSLELDLSILRRVGQGGDRIPKPAMLQGTYWCETWRRMPSLHRVTSHKIFLRFTDVITLQGYIITEPTSYLPAAMFNSMGLVSGLPLAMERRLATINKNITHQLRGVSSMVRDVITFVTRIRAQNGKSEFMTYICLATGDLSTHMRGVISDQYTASFRQILEQYETEVREEWKVTLPLEEAVVISTTDMCPESDLRDKRTGLSANFPTTPLNTRALSTDFCDGVYSGSAWCRGNLKTGAYWDNIRVTGSCDEWSQELSSSESDDSGSRWDSDESSTEIDDVFDKADGFILHKLPNSALLELDEIEIEEDNVADVTERLTNVLEDSDELSESDVAAVAQVVDRIVAVRRPPTEVSAKLVRTVSKVMDASPAVLKKAEEDSQALSR</sequence>
<feature type="region of interest" description="Disordered" evidence="1">
    <location>
        <begin position="639"/>
        <end position="662"/>
    </location>
</feature>
<feature type="region of interest" description="Disordered" evidence="1">
    <location>
        <begin position="1"/>
        <end position="114"/>
    </location>
</feature>
<protein>
    <recommendedName>
        <fullName evidence="4">C-type lectin domain-containing protein</fullName>
    </recommendedName>
</protein>
<keyword evidence="3" id="KW-1185">Reference proteome</keyword>
<dbReference type="CDD" id="cd00037">
    <property type="entry name" value="CLECT"/>
    <property type="match status" value="1"/>
</dbReference>
<name>A0AAV4DIW1_9GAST</name>
<dbReference type="AlphaFoldDB" id="A0AAV4DIW1"/>
<dbReference type="Proteomes" id="UP000735302">
    <property type="component" value="Unassembled WGS sequence"/>
</dbReference>
<feature type="compositionally biased region" description="Polar residues" evidence="1">
    <location>
        <begin position="639"/>
        <end position="661"/>
    </location>
</feature>
<feature type="region of interest" description="Disordered" evidence="1">
    <location>
        <begin position="493"/>
        <end position="562"/>
    </location>
</feature>
<evidence type="ECO:0008006" key="4">
    <source>
        <dbReference type="Google" id="ProtNLM"/>
    </source>
</evidence>
<feature type="compositionally biased region" description="Polar residues" evidence="1">
    <location>
        <begin position="256"/>
        <end position="270"/>
    </location>
</feature>
<feature type="compositionally biased region" description="Acidic residues" evidence="1">
    <location>
        <begin position="34"/>
        <end position="45"/>
    </location>
</feature>
<reference evidence="2 3" key="1">
    <citation type="journal article" date="2021" name="Elife">
        <title>Chloroplast acquisition without the gene transfer in kleptoplastic sea slugs, Plakobranchus ocellatus.</title>
        <authorList>
            <person name="Maeda T."/>
            <person name="Takahashi S."/>
            <person name="Yoshida T."/>
            <person name="Shimamura S."/>
            <person name="Takaki Y."/>
            <person name="Nagai Y."/>
            <person name="Toyoda A."/>
            <person name="Suzuki Y."/>
            <person name="Arimoto A."/>
            <person name="Ishii H."/>
            <person name="Satoh N."/>
            <person name="Nishiyama T."/>
            <person name="Hasebe M."/>
            <person name="Maruyama T."/>
            <person name="Minagawa J."/>
            <person name="Obokata J."/>
            <person name="Shigenobu S."/>
        </authorList>
    </citation>
    <scope>NUCLEOTIDE SEQUENCE [LARGE SCALE GENOMIC DNA]</scope>
</reference>
<dbReference type="InterPro" id="IPR053066">
    <property type="entry name" value="ADGR_G7"/>
</dbReference>
<evidence type="ECO:0000256" key="1">
    <source>
        <dbReference type="SAM" id="MobiDB-lite"/>
    </source>
</evidence>
<gene>
    <name evidence="2" type="ORF">PoB_007059600</name>
</gene>
<dbReference type="Gene3D" id="3.10.100.10">
    <property type="entry name" value="Mannose-Binding Protein A, subunit A"/>
    <property type="match status" value="1"/>
</dbReference>
<feature type="compositionally biased region" description="Low complexity" evidence="1">
    <location>
        <begin position="504"/>
        <end position="524"/>
    </location>
</feature>
<feature type="compositionally biased region" description="Low complexity" evidence="1">
    <location>
        <begin position="397"/>
        <end position="409"/>
    </location>
</feature>
<feature type="compositionally biased region" description="Polar residues" evidence="1">
    <location>
        <begin position="55"/>
        <end position="71"/>
    </location>
</feature>
<feature type="compositionally biased region" description="Polar residues" evidence="1">
    <location>
        <begin position="191"/>
        <end position="201"/>
    </location>
</feature>
<feature type="region of interest" description="Disordered" evidence="1">
    <location>
        <begin position="162"/>
        <end position="205"/>
    </location>
</feature>
<feature type="non-terminal residue" evidence="2">
    <location>
        <position position="1"/>
    </location>
</feature>
<feature type="region of interest" description="Disordered" evidence="1">
    <location>
        <begin position="1150"/>
        <end position="1169"/>
    </location>
</feature>
<feature type="region of interest" description="Disordered" evidence="1">
    <location>
        <begin position="572"/>
        <end position="591"/>
    </location>
</feature>
<proteinExistence type="predicted"/>
<evidence type="ECO:0000313" key="3">
    <source>
        <dbReference type="Proteomes" id="UP000735302"/>
    </source>
</evidence>
<dbReference type="InterPro" id="IPR016186">
    <property type="entry name" value="C-type_lectin-like/link_sf"/>
</dbReference>
<accession>A0AAV4DIW1</accession>
<dbReference type="InterPro" id="IPR016187">
    <property type="entry name" value="CTDL_fold"/>
</dbReference>